<evidence type="ECO:0000313" key="1">
    <source>
        <dbReference type="EMBL" id="OBQ43617.1"/>
    </source>
</evidence>
<comment type="caution">
    <text evidence="1">The sequence shown here is derived from an EMBL/GenBank/DDBJ whole genome shotgun (WGS) entry which is preliminary data.</text>
</comment>
<dbReference type="AlphaFoldDB" id="A0A1B7X2M3"/>
<proteinExistence type="predicted"/>
<gene>
    <name evidence="1" type="ORF">AN484_11480</name>
</gene>
<protein>
    <submittedName>
        <fullName evidence="1">Uncharacterized protein</fullName>
    </submittedName>
</protein>
<dbReference type="Proteomes" id="UP000092093">
    <property type="component" value="Unassembled WGS sequence"/>
</dbReference>
<organism evidence="1 2">
    <name type="scientific">Aphanizomenon flos-aquae WA102</name>
    <dbReference type="NCBI Taxonomy" id="1710896"/>
    <lineage>
        <taxon>Bacteria</taxon>
        <taxon>Bacillati</taxon>
        <taxon>Cyanobacteriota</taxon>
        <taxon>Cyanophyceae</taxon>
        <taxon>Nostocales</taxon>
        <taxon>Aphanizomenonaceae</taxon>
        <taxon>Aphanizomenon</taxon>
    </lineage>
</organism>
<name>A0A1B7X2M3_APHFL</name>
<sequence>MTINKYYFNRQRVESALADLERNKNLKLEQARLNGWEVEVLSKCGLTTWRKKFGFFVLSQDMVGQKGLSTFDIPDRTWVINTNFRDLSDLERDGWISSEKEAALQSALLRPARRTTYQSALLRPARRTT</sequence>
<reference evidence="1 2" key="1">
    <citation type="submission" date="2015-09" db="EMBL/GenBank/DDBJ databases">
        <title>Aphanizomenon flos-aquae WA102.</title>
        <authorList>
            <person name="Driscoll C."/>
        </authorList>
    </citation>
    <scope>NUCLEOTIDE SEQUENCE [LARGE SCALE GENOMIC DNA]</scope>
    <source>
        <strain evidence="1">WA102</strain>
    </source>
</reference>
<dbReference type="EMBL" id="LJOW01000048">
    <property type="protein sequence ID" value="OBQ43617.1"/>
    <property type="molecule type" value="Genomic_DNA"/>
</dbReference>
<evidence type="ECO:0000313" key="2">
    <source>
        <dbReference type="Proteomes" id="UP000092093"/>
    </source>
</evidence>
<accession>A0A1B7X2M3</accession>